<dbReference type="Pfam" id="PF13469">
    <property type="entry name" value="Sulfotransfer_3"/>
    <property type="match status" value="1"/>
</dbReference>
<dbReference type="GO" id="GO:0008146">
    <property type="term" value="F:sulfotransferase activity"/>
    <property type="evidence" value="ECO:0007669"/>
    <property type="project" value="InterPro"/>
</dbReference>
<dbReference type="Gene3D" id="3.40.50.300">
    <property type="entry name" value="P-loop containing nucleotide triphosphate hydrolases"/>
    <property type="match status" value="2"/>
</dbReference>
<dbReference type="SUPFAM" id="SSF52540">
    <property type="entry name" value="P-loop containing nucleoside triphosphate hydrolases"/>
    <property type="match status" value="2"/>
</dbReference>
<reference evidence="2 3" key="1">
    <citation type="submission" date="2019-06" db="EMBL/GenBank/DDBJ databases">
        <title>YIM 131921 draft genome.</title>
        <authorList>
            <person name="Jiang L."/>
        </authorList>
    </citation>
    <scope>NUCLEOTIDE SEQUENCE [LARGE SCALE GENOMIC DNA]</scope>
    <source>
        <strain evidence="2 3">YIM 131921</strain>
    </source>
</reference>
<dbReference type="AlphaFoldDB" id="A0A5C4MKL9"/>
<comment type="caution">
    <text evidence="2">The sequence shown here is derived from an EMBL/GenBank/DDBJ whole genome shotgun (WGS) entry which is preliminary data.</text>
</comment>
<dbReference type="PANTHER" id="PTHR10605:SF56">
    <property type="entry name" value="BIFUNCTIONAL HEPARAN SULFATE N-DEACETYLASE_N-SULFOTRANSFERASE"/>
    <property type="match status" value="1"/>
</dbReference>
<dbReference type="InterPro" id="IPR027417">
    <property type="entry name" value="P-loop_NTPase"/>
</dbReference>
<dbReference type="InterPro" id="IPR037359">
    <property type="entry name" value="NST/OST"/>
</dbReference>
<name>A0A5C4MKL9_9RHOB</name>
<keyword evidence="3" id="KW-1185">Reference proteome</keyword>
<dbReference type="EMBL" id="VDFU01000058">
    <property type="protein sequence ID" value="TNC44207.1"/>
    <property type="molecule type" value="Genomic_DNA"/>
</dbReference>
<accession>A0A5C4MKL9</accession>
<evidence type="ECO:0000313" key="3">
    <source>
        <dbReference type="Proteomes" id="UP000305887"/>
    </source>
</evidence>
<proteinExistence type="predicted"/>
<organism evidence="2 3">
    <name type="scientific">Rubellimicrobium rubrum</name>
    <dbReference type="NCBI Taxonomy" id="2585369"/>
    <lineage>
        <taxon>Bacteria</taxon>
        <taxon>Pseudomonadati</taxon>
        <taxon>Pseudomonadota</taxon>
        <taxon>Alphaproteobacteria</taxon>
        <taxon>Rhodobacterales</taxon>
        <taxon>Roseobacteraceae</taxon>
        <taxon>Rubellimicrobium</taxon>
    </lineage>
</organism>
<sequence>MPVPTFLCVGAQEAGTSWFRSMLEQHPSVYLPPLKEIHFFDYIHLPHHRNWVASNFAASLKHLRRQGGDVDYLDRLERLPRETDEWYAAVFGDPRAHGRLCGEITPAYSILSQVGIEHVHRLNPDIRIIFIIRDPVDRALAQLKANAAQAGLDRVPEDILERGPTMRGVIARSAYHANIEHWEKVVPPEQILYLPYRMIALDPGRFMAEVEHFLGLRGHEYVGLGKAPHDRAIAIDPEVSKALELDLEGERIYLSGRFSNAFSEGRAVVAGRSKGTLAKAAKPGRTVSQVVIHAGIHRTGTTSLQQFLSGNRTALAAEGVSYPGGRVHHQHLAWGLRRGEISTSDMLDHIAMQEGKASTVVLSAEDFCILTDLAWVETIAKTYPTRVVFYLRRQDHWLMSWYNQHVKWPFETRKAQMAPDEFLASIEDFYWLDFSTLLGRWEAAIGAENVSIGVLEKGQVGDVVNDFVDRVGLCRDGLSFGEKRINDSLPVHVLEIARHLGLAGMAPSERMRLLGAIRAAFADKPAPASTVYSPEERQSVLDRFARSNHQVARRYFARDELFLEPPPAPDAPYFHFPDMARQELIREWVAPVIRQLVSPDGRK</sequence>
<gene>
    <name evidence="2" type="ORF">FHG66_20720</name>
</gene>
<dbReference type="PANTHER" id="PTHR10605">
    <property type="entry name" value="HEPARAN SULFATE SULFOTRANSFERASE"/>
    <property type="match status" value="1"/>
</dbReference>
<dbReference type="OrthoDB" id="7540582at2"/>
<evidence type="ECO:0000256" key="1">
    <source>
        <dbReference type="ARBA" id="ARBA00022679"/>
    </source>
</evidence>
<dbReference type="RefSeq" id="WP_139079050.1">
    <property type="nucleotide sequence ID" value="NZ_VDFU01000058.1"/>
</dbReference>
<protein>
    <submittedName>
        <fullName evidence="2">Sulfotransferase domain-containing protein</fullName>
    </submittedName>
</protein>
<evidence type="ECO:0000313" key="2">
    <source>
        <dbReference type="EMBL" id="TNC44207.1"/>
    </source>
</evidence>
<dbReference type="Proteomes" id="UP000305887">
    <property type="component" value="Unassembled WGS sequence"/>
</dbReference>
<keyword evidence="1 2" id="KW-0808">Transferase</keyword>